<dbReference type="GO" id="GO:0005615">
    <property type="term" value="C:extracellular space"/>
    <property type="evidence" value="ECO:0007669"/>
    <property type="project" value="TreeGrafter"/>
</dbReference>
<dbReference type="EMBL" id="KN549946">
    <property type="protein sequence ID" value="KHJ95500.1"/>
    <property type="molecule type" value="Genomic_DNA"/>
</dbReference>
<dbReference type="Proteomes" id="UP000053660">
    <property type="component" value="Unassembled WGS sequence"/>
</dbReference>
<accession>A0A0B1TJA4</accession>
<dbReference type="PANTHER" id="PTHR10974">
    <property type="entry name" value="FI08016P-RELATED"/>
    <property type="match status" value="1"/>
</dbReference>
<gene>
    <name evidence="1" type="ORF">OESDEN_04552</name>
</gene>
<dbReference type="AlphaFoldDB" id="A0A0B1TJA4"/>
<reference evidence="1 2" key="1">
    <citation type="submission" date="2014-03" db="EMBL/GenBank/DDBJ databases">
        <title>Draft genome of the hookworm Oesophagostomum dentatum.</title>
        <authorList>
            <person name="Mitreva M."/>
        </authorList>
    </citation>
    <scope>NUCLEOTIDE SEQUENCE [LARGE SCALE GENOMIC DNA]</scope>
    <source>
        <strain evidence="1 2">OD-Hann</strain>
    </source>
</reference>
<protein>
    <submittedName>
        <fullName evidence="1">Uncharacterized protein</fullName>
    </submittedName>
</protein>
<sequence>MFNDDISSPERGIFHYPSEEFQRGFTSPPADHYYRAYYLAFYKNWVYALCKDGGPFQRQFLDIWRRFANKYRDVCHFGFTFITRKHCTYKAFFSLTHEGGLFIESLDEFLKSSLENLYLSGSLDSTVSVIMGDHGNRIGLVKLSYTGRIEERMPLMAIRFPTNFKTLYPREYANFLANKYKLTSNFDIHQMLKDIVLMRLGTDRNTQEPDEGRGISLFDEIPWNRSCHDAYIAENFCTCLIDRHNLTMPEEKDPQKKILRTTEKYKQAIAAWINENDLNSCIDSSDFTMGQKVQILGLNPYVRHGMRSKRNLTALEIVLNKPPKMDFLYHEFETIHNLPDGQEITLLFRIEEELKCRSSFCISPAVEDITRDYVVTDSSLKVDHLQQ</sequence>
<dbReference type="InterPro" id="IPR004245">
    <property type="entry name" value="DUF229"/>
</dbReference>
<evidence type="ECO:0000313" key="1">
    <source>
        <dbReference type="EMBL" id="KHJ95500.1"/>
    </source>
</evidence>
<dbReference type="Pfam" id="PF02995">
    <property type="entry name" value="DUF229"/>
    <property type="match status" value="1"/>
</dbReference>
<proteinExistence type="predicted"/>
<dbReference type="OrthoDB" id="413313at2759"/>
<dbReference type="PANTHER" id="PTHR10974:SF6">
    <property type="entry name" value="PROTEIN CBG19234"/>
    <property type="match status" value="1"/>
</dbReference>
<organism evidence="1 2">
    <name type="scientific">Oesophagostomum dentatum</name>
    <name type="common">Nodular worm</name>
    <dbReference type="NCBI Taxonomy" id="61180"/>
    <lineage>
        <taxon>Eukaryota</taxon>
        <taxon>Metazoa</taxon>
        <taxon>Ecdysozoa</taxon>
        <taxon>Nematoda</taxon>
        <taxon>Chromadorea</taxon>
        <taxon>Rhabditida</taxon>
        <taxon>Rhabditina</taxon>
        <taxon>Rhabditomorpha</taxon>
        <taxon>Strongyloidea</taxon>
        <taxon>Strongylidae</taxon>
        <taxon>Oesophagostomum</taxon>
    </lineage>
</organism>
<keyword evidence="2" id="KW-1185">Reference proteome</keyword>
<name>A0A0B1TJA4_OESDE</name>
<evidence type="ECO:0000313" key="2">
    <source>
        <dbReference type="Proteomes" id="UP000053660"/>
    </source>
</evidence>